<dbReference type="Proteomes" id="UP001169063">
    <property type="component" value="Unassembled WGS sequence"/>
</dbReference>
<evidence type="ECO:0000256" key="4">
    <source>
        <dbReference type="ARBA" id="ARBA00010122"/>
    </source>
</evidence>
<evidence type="ECO:0000256" key="8">
    <source>
        <dbReference type="ARBA" id="ARBA00022679"/>
    </source>
</evidence>
<feature type="domain" description="ACT" evidence="16">
    <location>
        <begin position="273"/>
        <end position="356"/>
    </location>
</feature>
<keyword evidence="8 14" id="KW-0808">Transferase</keyword>
<comment type="pathway">
    <text evidence="3 15">Amino-acid biosynthesis; L-threonine biosynthesis; L-threonine from L-aspartate: step 1/5.</text>
</comment>
<dbReference type="CDD" id="cd04923">
    <property type="entry name" value="ACT_AK-LysC-DapG-like_2"/>
    <property type="match status" value="1"/>
</dbReference>
<dbReference type="InterPro" id="IPR001048">
    <property type="entry name" value="Asp/Glu/Uridylate_kinase"/>
</dbReference>
<dbReference type="InterPro" id="IPR045865">
    <property type="entry name" value="ACT-like_dom_sf"/>
</dbReference>
<dbReference type="InterPro" id="IPR018042">
    <property type="entry name" value="Aspartate_kinase_CS"/>
</dbReference>
<accession>A0ABT8SNG4</accession>
<dbReference type="CDD" id="cd04891">
    <property type="entry name" value="ACT_AK-LysC-DapG-like_1"/>
    <property type="match status" value="1"/>
</dbReference>
<evidence type="ECO:0000256" key="15">
    <source>
        <dbReference type="RuleBase" id="RU004249"/>
    </source>
</evidence>
<keyword evidence="7 15" id="KW-0028">Amino-acid biosynthesis</keyword>
<dbReference type="Pfam" id="PF00696">
    <property type="entry name" value="AA_kinase"/>
    <property type="match status" value="1"/>
</dbReference>
<evidence type="ECO:0000256" key="7">
    <source>
        <dbReference type="ARBA" id="ARBA00022605"/>
    </source>
</evidence>
<evidence type="ECO:0000256" key="14">
    <source>
        <dbReference type="RuleBase" id="RU003448"/>
    </source>
</evidence>
<dbReference type="SUPFAM" id="SSF55021">
    <property type="entry name" value="ACT-like"/>
    <property type="match status" value="2"/>
</dbReference>
<comment type="similarity">
    <text evidence="4 14">Belongs to the aspartokinase family.</text>
</comment>
<evidence type="ECO:0000259" key="16">
    <source>
        <dbReference type="PROSITE" id="PS51671"/>
    </source>
</evidence>
<dbReference type="NCBIfam" id="TIGR00657">
    <property type="entry name" value="asp_kinases"/>
    <property type="match status" value="1"/>
</dbReference>
<dbReference type="InterPro" id="IPR041740">
    <property type="entry name" value="AKii-LysC-BS"/>
</dbReference>
<comment type="caution">
    <text evidence="17">The sequence shown here is derived from an EMBL/GenBank/DDBJ whole genome shotgun (WGS) entry which is preliminary data.</text>
</comment>
<keyword evidence="18" id="KW-1185">Reference proteome</keyword>
<name>A0ABT8SNG4_9CAUL</name>
<evidence type="ECO:0000256" key="12">
    <source>
        <dbReference type="ARBA" id="ARBA00023154"/>
    </source>
</evidence>
<dbReference type="Gene3D" id="3.40.1160.10">
    <property type="entry name" value="Acetylglutamate kinase-like"/>
    <property type="match status" value="1"/>
</dbReference>
<dbReference type="InterPro" id="IPR005260">
    <property type="entry name" value="Asp_kin_monofn"/>
</dbReference>
<evidence type="ECO:0000256" key="11">
    <source>
        <dbReference type="ARBA" id="ARBA00022840"/>
    </source>
</evidence>
<dbReference type="InterPro" id="IPR036393">
    <property type="entry name" value="AceGlu_kinase-like_sf"/>
</dbReference>
<evidence type="ECO:0000256" key="3">
    <source>
        <dbReference type="ARBA" id="ARBA00005139"/>
    </source>
</evidence>
<proteinExistence type="inferred from homology"/>
<dbReference type="InterPro" id="IPR002912">
    <property type="entry name" value="ACT_dom"/>
</dbReference>
<dbReference type="EMBL" id="JAUKTR010000005">
    <property type="protein sequence ID" value="MDO1560034.1"/>
    <property type="molecule type" value="Genomic_DNA"/>
</dbReference>
<dbReference type="NCBIfam" id="NF005154">
    <property type="entry name" value="PRK06635.1-2"/>
    <property type="match status" value="1"/>
</dbReference>
<dbReference type="RefSeq" id="WP_302110465.1">
    <property type="nucleotide sequence ID" value="NZ_JAUKTR010000005.1"/>
</dbReference>
<dbReference type="Gene3D" id="3.30.2130.10">
    <property type="entry name" value="VC0802-like"/>
    <property type="match status" value="1"/>
</dbReference>
<dbReference type="Pfam" id="PF22468">
    <property type="entry name" value="ACT_9"/>
    <property type="match status" value="1"/>
</dbReference>
<comment type="catalytic activity">
    <reaction evidence="13 14">
        <text>L-aspartate + ATP = 4-phospho-L-aspartate + ADP</text>
        <dbReference type="Rhea" id="RHEA:23776"/>
        <dbReference type="ChEBI" id="CHEBI:29991"/>
        <dbReference type="ChEBI" id="CHEBI:30616"/>
        <dbReference type="ChEBI" id="CHEBI:57535"/>
        <dbReference type="ChEBI" id="CHEBI:456216"/>
        <dbReference type="EC" id="2.7.2.4"/>
    </reaction>
</comment>
<comment type="pathway">
    <text evidence="2 15">Amino-acid biosynthesis; L-methionine biosynthesis via de novo pathway; L-homoserine from L-aspartate: step 1/3.</text>
</comment>
<dbReference type="PANTHER" id="PTHR21499:SF3">
    <property type="entry name" value="ASPARTOKINASE"/>
    <property type="match status" value="1"/>
</dbReference>
<dbReference type="InterPro" id="IPR054352">
    <property type="entry name" value="ACT_Aspartokinase"/>
</dbReference>
<keyword evidence="12" id="KW-0457">Lysine biosynthesis</keyword>
<protein>
    <recommendedName>
        <fullName evidence="6 14">Aspartokinase</fullName>
        <ecNumber evidence="5 14">2.7.2.4</ecNumber>
    </recommendedName>
</protein>
<keyword evidence="11" id="KW-0067">ATP-binding</keyword>
<evidence type="ECO:0000256" key="1">
    <source>
        <dbReference type="ARBA" id="ARBA00004766"/>
    </source>
</evidence>
<dbReference type="CDD" id="cd04261">
    <property type="entry name" value="AAK_AKii-LysC-BS"/>
    <property type="match status" value="1"/>
</dbReference>
<keyword evidence="9" id="KW-0547">Nucleotide-binding</keyword>
<evidence type="ECO:0000313" key="18">
    <source>
        <dbReference type="Proteomes" id="UP001169063"/>
    </source>
</evidence>
<organism evidence="17 18">
    <name type="scientific">Peiella sedimenti</name>
    <dbReference type="NCBI Taxonomy" id="3061083"/>
    <lineage>
        <taxon>Bacteria</taxon>
        <taxon>Pseudomonadati</taxon>
        <taxon>Pseudomonadota</taxon>
        <taxon>Alphaproteobacteria</taxon>
        <taxon>Caulobacterales</taxon>
        <taxon>Caulobacteraceae</taxon>
        <taxon>Peiella</taxon>
    </lineage>
</organism>
<dbReference type="PIRSF" id="PIRSF000726">
    <property type="entry name" value="Asp_kin"/>
    <property type="match status" value="1"/>
</dbReference>
<dbReference type="PANTHER" id="PTHR21499">
    <property type="entry name" value="ASPARTATE KINASE"/>
    <property type="match status" value="1"/>
</dbReference>
<evidence type="ECO:0000313" key="17">
    <source>
        <dbReference type="EMBL" id="MDO1560034.1"/>
    </source>
</evidence>
<evidence type="ECO:0000256" key="5">
    <source>
        <dbReference type="ARBA" id="ARBA00013059"/>
    </source>
</evidence>
<gene>
    <name evidence="17" type="ORF">Q0812_11410</name>
</gene>
<comment type="pathway">
    <text evidence="1 15">Amino-acid biosynthesis; L-lysine biosynthesis via DAP pathway; (S)-tetrahydrodipicolinate from L-aspartate: step 1/4.</text>
</comment>
<dbReference type="InterPro" id="IPR001341">
    <property type="entry name" value="Asp_kinase"/>
</dbReference>
<evidence type="ECO:0000256" key="13">
    <source>
        <dbReference type="ARBA" id="ARBA00047872"/>
    </source>
</evidence>
<dbReference type="PROSITE" id="PS51671">
    <property type="entry name" value="ACT"/>
    <property type="match status" value="1"/>
</dbReference>
<evidence type="ECO:0000256" key="9">
    <source>
        <dbReference type="ARBA" id="ARBA00022741"/>
    </source>
</evidence>
<dbReference type="SUPFAM" id="SSF53633">
    <property type="entry name" value="Carbamate kinase-like"/>
    <property type="match status" value="1"/>
</dbReference>
<evidence type="ECO:0000256" key="10">
    <source>
        <dbReference type="ARBA" id="ARBA00022777"/>
    </source>
</evidence>
<keyword evidence="10 14" id="KW-0418">Kinase</keyword>
<dbReference type="GO" id="GO:0004072">
    <property type="term" value="F:aspartate kinase activity"/>
    <property type="evidence" value="ECO:0007669"/>
    <property type="project" value="UniProtKB-EC"/>
</dbReference>
<dbReference type="NCBIfam" id="NF005155">
    <property type="entry name" value="PRK06635.1-4"/>
    <property type="match status" value="1"/>
</dbReference>
<evidence type="ECO:0000256" key="2">
    <source>
        <dbReference type="ARBA" id="ARBA00004986"/>
    </source>
</evidence>
<sequence>MTRLVMKFGGTSMADPERILHAARLVQSEVEAGRKVAVVVSAMAGVTNQMVAWTDIIGPAAQGLPSSDDEYDVVVTSGEQVTTGLMAMALRSLGVPARSWLSWQAGIITDGVHGKAKVVAIEADDMAASIDSGVVAVIPGFQGVTRQGRLTALGRGGSDTSATAVAAALDCPCDIYTDVDGVFTTDPRLNVHARMLPRISYEEMLELASLGAKVLHSRSVGLAMCHRTPLRVLNSRLKPGEQHGKGTLVCHEDEILEQRIVSGVTLSADESRITLMGLPEDPTTLGRIFTLLGEAELNVDMIVQSPARMEGRGNLLFTVGRRDADKAVRLLAAEPLLKDAEINKDDGVAKVSIVGAGMRSHADVAGTLFRALADKGVPVQAVATSEIKISVLVDGAWGELAARALHTAFELDA</sequence>
<evidence type="ECO:0000256" key="6">
    <source>
        <dbReference type="ARBA" id="ARBA00016273"/>
    </source>
</evidence>
<reference evidence="17" key="1">
    <citation type="submission" date="2023-07" db="EMBL/GenBank/DDBJ databases">
        <title>Brevundimonas soil sp. nov., isolated from the soil of chemical plant.</title>
        <authorList>
            <person name="Wu N."/>
        </authorList>
    </citation>
    <scope>NUCLEOTIDE SEQUENCE</scope>
    <source>
        <strain evidence="17">XZ-24</strain>
    </source>
</reference>
<dbReference type="EC" id="2.7.2.4" evidence="5 14"/>
<dbReference type="PROSITE" id="PS00324">
    <property type="entry name" value="ASPARTOKINASE"/>
    <property type="match status" value="1"/>
</dbReference>